<dbReference type="InterPro" id="IPR024524">
    <property type="entry name" value="DUF3800"/>
</dbReference>
<sequence>MNIYIDDSIHEQHGFMLLSFVICNHDPQDSLQKILSEYDLKEFHSCEKMKNNAEMQEIRSKVRCHINDQTRWGVFVLPSSLRHEIFEEFSIFISHLESLALDEPLKIFVDQGIISDTEADLISSKSKVSQLYNCDSSEVNGIQLADLVAALCGVRLREEVTGEPKMLTYGDEDGYNPPIEAELGYELWASLRYSMYRTDSVLGDDMPEMATFNTIDHGFLLSKQTSELVREKASKIFGEVYLGCIH</sequence>
<organism evidence="1 2">
    <name type="scientific">Neptunomonas antarctica</name>
    <dbReference type="NCBI Taxonomy" id="619304"/>
    <lineage>
        <taxon>Bacteria</taxon>
        <taxon>Pseudomonadati</taxon>
        <taxon>Pseudomonadota</taxon>
        <taxon>Gammaproteobacteria</taxon>
        <taxon>Oceanospirillales</taxon>
        <taxon>Oceanospirillaceae</taxon>
        <taxon>Neptunomonas</taxon>
    </lineage>
</organism>
<evidence type="ECO:0000313" key="1">
    <source>
        <dbReference type="EMBL" id="SIS73605.1"/>
    </source>
</evidence>
<keyword evidence="2" id="KW-1185">Reference proteome</keyword>
<dbReference type="EMBL" id="FTOE01000004">
    <property type="protein sequence ID" value="SIS73605.1"/>
    <property type="molecule type" value="Genomic_DNA"/>
</dbReference>
<evidence type="ECO:0000313" key="2">
    <source>
        <dbReference type="Proteomes" id="UP000185999"/>
    </source>
</evidence>
<proteinExistence type="predicted"/>
<name>A0A1N7LID8_9GAMM</name>
<protein>
    <recommendedName>
        <fullName evidence="3">DUF3800 domain-containing protein</fullName>
    </recommendedName>
</protein>
<gene>
    <name evidence="1" type="ORF">SAMN05421760_10456</name>
</gene>
<dbReference type="Proteomes" id="UP000185999">
    <property type="component" value="Unassembled WGS sequence"/>
</dbReference>
<dbReference type="RefSeq" id="WP_054341625.1">
    <property type="nucleotide sequence ID" value="NZ_FTOE01000004.1"/>
</dbReference>
<dbReference type="AlphaFoldDB" id="A0A1N7LID8"/>
<dbReference type="OrthoDB" id="7067228at2"/>
<evidence type="ECO:0008006" key="3">
    <source>
        <dbReference type="Google" id="ProtNLM"/>
    </source>
</evidence>
<accession>A0A1N7LID8</accession>
<dbReference type="Pfam" id="PF12686">
    <property type="entry name" value="DUF3800"/>
    <property type="match status" value="1"/>
</dbReference>
<reference evidence="2" key="1">
    <citation type="submission" date="2017-01" db="EMBL/GenBank/DDBJ databases">
        <authorList>
            <person name="Varghese N."/>
            <person name="Submissions S."/>
        </authorList>
    </citation>
    <scope>NUCLEOTIDE SEQUENCE [LARGE SCALE GENOMIC DNA]</scope>
    <source>
        <strain evidence="2">DSM 22306</strain>
    </source>
</reference>